<feature type="transmembrane region" description="Helical" evidence="1">
    <location>
        <begin position="12"/>
        <end position="30"/>
    </location>
</feature>
<comment type="caution">
    <text evidence="2">The sequence shown here is derived from an EMBL/GenBank/DDBJ whole genome shotgun (WGS) entry which is preliminary data.</text>
</comment>
<evidence type="ECO:0000256" key="1">
    <source>
        <dbReference type="SAM" id="Phobius"/>
    </source>
</evidence>
<keyword evidence="3" id="KW-1185">Reference proteome</keyword>
<keyword evidence="1" id="KW-0472">Membrane</keyword>
<dbReference type="EMBL" id="VOSC01000025">
    <property type="protein sequence ID" value="TXE09693.1"/>
    <property type="molecule type" value="Genomic_DNA"/>
</dbReference>
<feature type="transmembrane region" description="Helical" evidence="1">
    <location>
        <begin position="208"/>
        <end position="231"/>
    </location>
</feature>
<dbReference type="OrthoDB" id="1121314at2"/>
<dbReference type="AlphaFoldDB" id="A0A5C7AQ20"/>
<proteinExistence type="predicted"/>
<feature type="transmembrane region" description="Helical" evidence="1">
    <location>
        <begin position="271"/>
        <end position="289"/>
    </location>
</feature>
<protein>
    <recommendedName>
        <fullName evidence="4">Flippase-like domain-containing protein</fullName>
    </recommendedName>
</protein>
<feature type="transmembrane region" description="Helical" evidence="1">
    <location>
        <begin position="243"/>
        <end position="264"/>
    </location>
</feature>
<feature type="transmembrane region" description="Helical" evidence="1">
    <location>
        <begin position="130"/>
        <end position="155"/>
    </location>
</feature>
<dbReference type="RefSeq" id="WP_147134927.1">
    <property type="nucleotide sequence ID" value="NZ_VOSC01000025.1"/>
</dbReference>
<keyword evidence="1" id="KW-1133">Transmembrane helix</keyword>
<organism evidence="2 3">
    <name type="scientific">Seonamhaeicola algicola</name>
    <dbReference type="NCBI Taxonomy" id="1719036"/>
    <lineage>
        <taxon>Bacteria</taxon>
        <taxon>Pseudomonadati</taxon>
        <taxon>Bacteroidota</taxon>
        <taxon>Flavobacteriia</taxon>
        <taxon>Flavobacteriales</taxon>
        <taxon>Flavobacteriaceae</taxon>
    </lineage>
</organism>
<gene>
    <name evidence="2" type="ORF">FUA26_09395</name>
</gene>
<sequence>MNTALSYKTKHFFFVLIKLSIVIGAFYFIIKKLQSNPEFNTSIFITFLSKTNLFSFKNVLLLLVFTGFNWFLEFLKWQKLVSTLKKISTTEALKQCLGSLTASIITPNRIGEYGAKALFYQKTFRKKIMLLNLIGNTSLMFITSIFGVIGLFFFIKKHSIHVNYTKLINTSIIVTLLLLVLAVFILKKNDALGLNKLIAFFKALPKKILYSTVSFSLLRYITFSFQFYLLLLMFKIDILYFNAMVYITSMYLLASVIPSILIFDVVIKGSIALYLFDFLGVNSIVILSITTIMWLLNFVLPSIFGSYFVLIFKLPNTKS</sequence>
<keyword evidence="1" id="KW-0812">Transmembrane</keyword>
<evidence type="ECO:0000313" key="3">
    <source>
        <dbReference type="Proteomes" id="UP000321790"/>
    </source>
</evidence>
<dbReference type="Proteomes" id="UP000321790">
    <property type="component" value="Unassembled WGS sequence"/>
</dbReference>
<feature type="transmembrane region" description="Helical" evidence="1">
    <location>
        <begin position="167"/>
        <end position="187"/>
    </location>
</feature>
<evidence type="ECO:0000313" key="2">
    <source>
        <dbReference type="EMBL" id="TXE09693.1"/>
    </source>
</evidence>
<evidence type="ECO:0008006" key="4">
    <source>
        <dbReference type="Google" id="ProtNLM"/>
    </source>
</evidence>
<accession>A0A5C7AQ20</accession>
<name>A0A5C7AQ20_9FLAO</name>
<feature type="transmembrane region" description="Helical" evidence="1">
    <location>
        <begin position="54"/>
        <end position="72"/>
    </location>
</feature>
<reference evidence="3" key="1">
    <citation type="submission" date="2019-08" db="EMBL/GenBank/DDBJ databases">
        <title>Seonamhaeicola sediminis sp. nov., isolated from marine sediment.</title>
        <authorList>
            <person name="Cao W.R."/>
        </authorList>
    </citation>
    <scope>NUCLEOTIDE SEQUENCE [LARGE SCALE GENOMIC DNA]</scope>
    <source>
        <strain evidence="3">Gy8</strain>
    </source>
</reference>